<evidence type="ECO:0000256" key="4">
    <source>
        <dbReference type="ARBA" id="ARBA00023180"/>
    </source>
</evidence>
<dbReference type="GO" id="GO:0005102">
    <property type="term" value="F:signaling receptor binding"/>
    <property type="evidence" value="ECO:0007669"/>
    <property type="project" value="TreeGrafter"/>
</dbReference>
<evidence type="ECO:0000313" key="5">
    <source>
        <dbReference type="EMBL" id="KAK4832752.1"/>
    </source>
</evidence>
<dbReference type="InterPro" id="IPR036179">
    <property type="entry name" value="Ig-like_dom_sf"/>
</dbReference>
<dbReference type="EMBL" id="JAUNZN010000001">
    <property type="protein sequence ID" value="KAK4832752.1"/>
    <property type="molecule type" value="Genomic_DNA"/>
</dbReference>
<dbReference type="CDD" id="cd05775">
    <property type="entry name" value="IgV_CD2_like_N"/>
    <property type="match status" value="1"/>
</dbReference>
<dbReference type="InterPro" id="IPR013783">
    <property type="entry name" value="Ig-like_fold"/>
</dbReference>
<dbReference type="PANTHER" id="PTHR12080">
    <property type="entry name" value="SIGNALING LYMPHOCYTIC ACTIVATION MOLECULE"/>
    <property type="match status" value="1"/>
</dbReference>
<evidence type="ECO:0000256" key="2">
    <source>
        <dbReference type="ARBA" id="ARBA00022729"/>
    </source>
</evidence>
<comment type="subcellular location">
    <subcellularLocation>
        <location evidence="1">Membrane</location>
    </subcellularLocation>
</comment>
<gene>
    <name evidence="5" type="ORF">QYF61_025281</name>
</gene>
<evidence type="ECO:0008006" key="7">
    <source>
        <dbReference type="Google" id="ProtNLM"/>
    </source>
</evidence>
<dbReference type="PANTHER" id="PTHR12080:SF55">
    <property type="entry name" value="LYMPHOCYTE FUNCTION-ASSOCIATED ANTIGEN 3"/>
    <property type="match status" value="1"/>
</dbReference>
<dbReference type="Proteomes" id="UP001333110">
    <property type="component" value="Unassembled WGS sequence"/>
</dbReference>
<keyword evidence="6" id="KW-1185">Reference proteome</keyword>
<dbReference type="AlphaFoldDB" id="A0AAN7NW77"/>
<dbReference type="SUPFAM" id="SSF48726">
    <property type="entry name" value="Immunoglobulin"/>
    <property type="match status" value="1"/>
</dbReference>
<keyword evidence="3" id="KW-0472">Membrane</keyword>
<evidence type="ECO:0000256" key="3">
    <source>
        <dbReference type="ARBA" id="ARBA00023136"/>
    </source>
</evidence>
<comment type="caution">
    <text evidence="5">The sequence shown here is derived from an EMBL/GenBank/DDBJ whole genome shotgun (WGS) entry which is preliminary data.</text>
</comment>
<accession>A0AAN7NW77</accession>
<sequence length="253" mass="28544">MLRGRAGETLEGAASREAGNGCRHLSGFRCTGLGELLGRAAMRLPVCLGRLLFFGSFLSHIHCEDVFGIVGENFTFPVKIDQKIEEIVWTKNKDKVAEWEGQNQPTYFTSLHNRGLLNKKNGCLTIYNLENNDAGIYMLDYMDSVKKNDVLTFKLTVLPPPPEPEISCNISGDDLVLKCTANFKKPLNYTWRFSSIKIARQTQEVFIPKNVDASEKAACFIKFSQTEKSSEISLTQCFPDKKGNEWIRLYTQV</sequence>
<keyword evidence="4" id="KW-0325">Glycoprotein</keyword>
<name>A0AAN7NW77_MYCAM</name>
<protein>
    <recommendedName>
        <fullName evidence="7">Lymphocyte function-associated antigen 3</fullName>
    </recommendedName>
</protein>
<dbReference type="GO" id="GO:0016020">
    <property type="term" value="C:membrane"/>
    <property type="evidence" value="ECO:0007669"/>
    <property type="project" value="UniProtKB-SubCell"/>
</dbReference>
<dbReference type="GO" id="GO:0009986">
    <property type="term" value="C:cell surface"/>
    <property type="evidence" value="ECO:0007669"/>
    <property type="project" value="TreeGrafter"/>
</dbReference>
<keyword evidence="2" id="KW-0732">Signal</keyword>
<dbReference type="InterPro" id="IPR015631">
    <property type="entry name" value="CD2/SLAM_rcpt"/>
</dbReference>
<evidence type="ECO:0000313" key="6">
    <source>
        <dbReference type="Proteomes" id="UP001333110"/>
    </source>
</evidence>
<dbReference type="Gene3D" id="2.60.40.10">
    <property type="entry name" value="Immunoglobulins"/>
    <property type="match status" value="1"/>
</dbReference>
<reference evidence="5 6" key="1">
    <citation type="journal article" date="2023" name="J. Hered.">
        <title>Chromosome-level genome of the wood stork (Mycteria americana) provides insight into avian chromosome evolution.</title>
        <authorList>
            <person name="Flamio R. Jr."/>
            <person name="Ramstad K.M."/>
        </authorList>
    </citation>
    <scope>NUCLEOTIDE SEQUENCE [LARGE SCALE GENOMIC DNA]</scope>
    <source>
        <strain evidence="5">JAX WOST 10</strain>
    </source>
</reference>
<evidence type="ECO:0000256" key="1">
    <source>
        <dbReference type="ARBA" id="ARBA00004370"/>
    </source>
</evidence>
<proteinExistence type="predicted"/>
<organism evidence="5 6">
    <name type="scientific">Mycteria americana</name>
    <name type="common">Wood stork</name>
    <dbReference type="NCBI Taxonomy" id="33587"/>
    <lineage>
        <taxon>Eukaryota</taxon>
        <taxon>Metazoa</taxon>
        <taxon>Chordata</taxon>
        <taxon>Craniata</taxon>
        <taxon>Vertebrata</taxon>
        <taxon>Euteleostomi</taxon>
        <taxon>Archelosauria</taxon>
        <taxon>Archosauria</taxon>
        <taxon>Dinosauria</taxon>
        <taxon>Saurischia</taxon>
        <taxon>Theropoda</taxon>
        <taxon>Coelurosauria</taxon>
        <taxon>Aves</taxon>
        <taxon>Neognathae</taxon>
        <taxon>Neoaves</taxon>
        <taxon>Aequornithes</taxon>
        <taxon>Ciconiiformes</taxon>
        <taxon>Ciconiidae</taxon>
        <taxon>Mycteria</taxon>
    </lineage>
</organism>